<dbReference type="InterPro" id="IPR015915">
    <property type="entry name" value="Kelch-typ_b-propeller"/>
</dbReference>
<dbReference type="Gene3D" id="2.120.10.80">
    <property type="entry name" value="Kelch-type beta propeller"/>
    <property type="match status" value="1"/>
</dbReference>
<name>A4C3P9_9GAMM</name>
<reference evidence="1 2" key="1">
    <citation type="submission" date="2006-02" db="EMBL/GenBank/DDBJ databases">
        <authorList>
            <person name="Moran M.A."/>
            <person name="Kjelleberg S."/>
            <person name="Egan S."/>
            <person name="Saunders N."/>
            <person name="Thomas T."/>
            <person name="Ferriera S."/>
            <person name="Johnson J."/>
            <person name="Kravitz S."/>
            <person name="Halpern A."/>
            <person name="Remington K."/>
            <person name="Beeson K."/>
            <person name="Tran B."/>
            <person name="Rogers Y.-H."/>
            <person name="Friedman R."/>
            <person name="Venter J.C."/>
        </authorList>
    </citation>
    <scope>NUCLEOTIDE SEQUENCE [LARGE SCALE GENOMIC DNA]</scope>
    <source>
        <strain evidence="1 2">D2</strain>
    </source>
</reference>
<keyword evidence="2" id="KW-1185">Reference proteome</keyword>
<dbReference type="PROSITE" id="PS51257">
    <property type="entry name" value="PROKAR_LIPOPROTEIN"/>
    <property type="match status" value="1"/>
</dbReference>
<dbReference type="InterPro" id="IPR052392">
    <property type="entry name" value="Kelch-BTB_domain-containing"/>
</dbReference>
<dbReference type="Gene3D" id="2.60.40.10">
    <property type="entry name" value="Immunoglobulins"/>
    <property type="match status" value="2"/>
</dbReference>
<dbReference type="OrthoDB" id="5242130at2"/>
<evidence type="ECO:0000313" key="1">
    <source>
        <dbReference type="EMBL" id="EAR30181.1"/>
    </source>
</evidence>
<dbReference type="EMBL" id="AAOH01000001">
    <property type="protein sequence ID" value="EAR30181.1"/>
    <property type="molecule type" value="Genomic_DNA"/>
</dbReference>
<sequence length="696" mass="74830">MKIKILSLAISAVLLTGCGGSDKKSTPTLVQSVFEIQPVMTVTGKEDSPSAVVINANKVPAGTEAIVLELVDQPTLGEISGVYPNLSYVPVADQFGDDTFSFKLKKGTKESSTVKVNITLAAVNDAPVITGTPAAAVQANETYHFAAAASDIDSEQLSFSIDNKPDWATFDTVTGVLSGMPSNQHAGTTSGIVIRVSDGELEAALPAFNVDVIAQSIFEVEPEITVNGTEDNPLTIGISANQVPDGDEAVVVELLNQPTLGQVTGVYPALTYSPAINQFGDDTFSFKLKKGSKESSTVKVNITLAAVNDAPVITGTPAATVQANETYHFAAAASDIDSQQLSFSIDNKPDWATFDTVTGVLSGMPSNQHAGKTSGIVIRVSDGEFEAALPAFDIEVIAVSWVKLGDLPGFEGSHLSVQSTGDDLYAVTHNFAIASAMLCASAEPSAPRLSYWDIAQNNWQELSSPQSSRYYYQAELVDKKLYLFGGTEACSSGANAQANMEVYDTQEKTWLTFAAPTFAPFSNPLQASCSFNGEVIAFSKNGQQQRLNRLNTVDNSWQATELPESLNEIQHCFSKGDALFVIQRQDEQLLLSQFDTTTQSVLNSELIPDFAAGVYYDTTLTGNKLYLLSAKNFVQFDFDLMQWKTLSANPFAVEVQDTTSYYLRDFKTVAYGNTLLSVGGAYTNYYGKAIYQYIPQ</sequence>
<dbReference type="AlphaFoldDB" id="A4C3P9"/>
<dbReference type="eggNOG" id="COG2982">
    <property type="taxonomic scope" value="Bacteria"/>
</dbReference>
<dbReference type="RefSeq" id="WP_009836482.1">
    <property type="nucleotide sequence ID" value="NZ_AAOH01000001.1"/>
</dbReference>
<organism evidence="1 2">
    <name type="scientific">Pseudoalteromonas tunicata D2</name>
    <dbReference type="NCBI Taxonomy" id="87626"/>
    <lineage>
        <taxon>Bacteria</taxon>
        <taxon>Pseudomonadati</taxon>
        <taxon>Pseudomonadota</taxon>
        <taxon>Gammaproteobacteria</taxon>
        <taxon>Alteromonadales</taxon>
        <taxon>Pseudoalteromonadaceae</taxon>
        <taxon>Pseudoalteromonas</taxon>
    </lineage>
</organism>
<accession>A4C3P9</accession>
<comment type="caution">
    <text evidence="1">The sequence shown here is derived from an EMBL/GenBank/DDBJ whole genome shotgun (WGS) entry which is preliminary data.</text>
</comment>
<dbReference type="PANTHER" id="PTHR46375:SF3">
    <property type="entry name" value="KELCH REPEAT AND BTB DOMAIN-CONTAINING PROTEIN 13"/>
    <property type="match status" value="1"/>
</dbReference>
<dbReference type="SUPFAM" id="SSF117281">
    <property type="entry name" value="Kelch motif"/>
    <property type="match status" value="1"/>
</dbReference>
<dbReference type="Pfam" id="PF17963">
    <property type="entry name" value="Big_9"/>
    <property type="match status" value="2"/>
</dbReference>
<dbReference type="HOGENOM" id="CLU_395796_0_0_6"/>
<dbReference type="SUPFAM" id="SSF49313">
    <property type="entry name" value="Cadherin-like"/>
    <property type="match status" value="2"/>
</dbReference>
<evidence type="ECO:0000313" key="2">
    <source>
        <dbReference type="Proteomes" id="UP000006201"/>
    </source>
</evidence>
<dbReference type="Pfam" id="PF05345">
    <property type="entry name" value="He_PIG"/>
    <property type="match status" value="2"/>
</dbReference>
<dbReference type="InterPro" id="IPR015919">
    <property type="entry name" value="Cadherin-like_sf"/>
</dbReference>
<dbReference type="Gene3D" id="2.60.40.3440">
    <property type="match status" value="1"/>
</dbReference>
<protein>
    <submittedName>
        <fullName evidence="1">RTX toxins and related Ca2+-binding protein</fullName>
    </submittedName>
</protein>
<dbReference type="STRING" id="87626.PTD2_01391"/>
<dbReference type="GO" id="GO:0016020">
    <property type="term" value="C:membrane"/>
    <property type="evidence" value="ECO:0007669"/>
    <property type="project" value="InterPro"/>
</dbReference>
<dbReference type="PANTHER" id="PTHR46375">
    <property type="entry name" value="KELCH REPEAT AND BTB DOMAIN-CONTAINING PROTEIN 13-RELATED"/>
    <property type="match status" value="1"/>
</dbReference>
<dbReference type="GO" id="GO:0005509">
    <property type="term" value="F:calcium ion binding"/>
    <property type="evidence" value="ECO:0007669"/>
    <property type="project" value="InterPro"/>
</dbReference>
<proteinExistence type="predicted"/>
<gene>
    <name evidence="1" type="ORF">PTD2_01391</name>
</gene>
<dbReference type="InterPro" id="IPR013783">
    <property type="entry name" value="Ig-like_fold"/>
</dbReference>
<dbReference type="Proteomes" id="UP000006201">
    <property type="component" value="Unassembled WGS sequence"/>
</dbReference>